<dbReference type="OrthoDB" id="9794155at2"/>
<dbReference type="Proteomes" id="UP000183469">
    <property type="component" value="Unassembled WGS sequence"/>
</dbReference>
<evidence type="ECO:0000313" key="2">
    <source>
        <dbReference type="EMBL" id="SEA26529.1"/>
    </source>
</evidence>
<protein>
    <submittedName>
        <fullName evidence="2">Arsenate reductase</fullName>
    </submittedName>
</protein>
<dbReference type="PANTHER" id="PTHR30041">
    <property type="entry name" value="ARSENATE REDUCTASE"/>
    <property type="match status" value="1"/>
</dbReference>
<dbReference type="SUPFAM" id="SSF52833">
    <property type="entry name" value="Thioredoxin-like"/>
    <property type="match status" value="1"/>
</dbReference>
<dbReference type="AlphaFoldDB" id="A0A1H3ZS53"/>
<comment type="similarity">
    <text evidence="1">Belongs to the ArsC family.</text>
</comment>
<accession>A0A1H3ZS53</accession>
<dbReference type="PROSITE" id="PS51353">
    <property type="entry name" value="ARSC"/>
    <property type="match status" value="1"/>
</dbReference>
<reference evidence="2 3" key="1">
    <citation type="submission" date="2016-10" db="EMBL/GenBank/DDBJ databases">
        <authorList>
            <person name="de Groot N.N."/>
        </authorList>
    </citation>
    <scope>NUCLEOTIDE SEQUENCE [LARGE SCALE GENOMIC DNA]</scope>
    <source>
        <strain evidence="2 3">DSM 2872</strain>
    </source>
</reference>
<evidence type="ECO:0000313" key="3">
    <source>
        <dbReference type="Proteomes" id="UP000183469"/>
    </source>
</evidence>
<sequence length="119" mass="13791">MSGNIFVCYPRCTTCKKAEKWLEEQGIAVKVRDIKEDNPTEKELRQWHKKSGLPLKRFFNTSGLKYKELGLKDKLPSMSEDEQYTLLATDGMLVKRPILVSDKGVLVGFKEKEWLEKLI</sequence>
<dbReference type="CDD" id="cd03036">
    <property type="entry name" value="ArsC_like"/>
    <property type="match status" value="1"/>
</dbReference>
<proteinExistence type="inferred from homology"/>
<dbReference type="PANTHER" id="PTHR30041:SF8">
    <property type="entry name" value="PROTEIN YFFB"/>
    <property type="match status" value="1"/>
</dbReference>
<gene>
    <name evidence="2" type="ORF">SAMN05660648_02574</name>
</gene>
<dbReference type="RefSeq" id="WP_074673124.1">
    <property type="nucleotide sequence ID" value="NZ_FNQG01000012.1"/>
</dbReference>
<dbReference type="NCBIfam" id="TIGR01617">
    <property type="entry name" value="arsC_related"/>
    <property type="match status" value="1"/>
</dbReference>
<dbReference type="Gene3D" id="3.40.30.10">
    <property type="entry name" value="Glutaredoxin"/>
    <property type="match status" value="1"/>
</dbReference>
<dbReference type="InterPro" id="IPR006504">
    <property type="entry name" value="Tscrpt_reg_Spx/MgsR"/>
</dbReference>
<dbReference type="InterPro" id="IPR006660">
    <property type="entry name" value="Arsenate_reductase-like"/>
</dbReference>
<dbReference type="EMBL" id="FNQG01000012">
    <property type="protein sequence ID" value="SEA26529.1"/>
    <property type="molecule type" value="Genomic_DNA"/>
</dbReference>
<name>A0A1H3ZS53_SELRU</name>
<dbReference type="InterPro" id="IPR036249">
    <property type="entry name" value="Thioredoxin-like_sf"/>
</dbReference>
<evidence type="ECO:0000256" key="1">
    <source>
        <dbReference type="PROSITE-ProRule" id="PRU01282"/>
    </source>
</evidence>
<dbReference type="Pfam" id="PF03960">
    <property type="entry name" value="ArsC"/>
    <property type="match status" value="1"/>
</dbReference>
<organism evidence="2 3">
    <name type="scientific">Selenomonas ruminantium</name>
    <dbReference type="NCBI Taxonomy" id="971"/>
    <lineage>
        <taxon>Bacteria</taxon>
        <taxon>Bacillati</taxon>
        <taxon>Bacillota</taxon>
        <taxon>Negativicutes</taxon>
        <taxon>Selenomonadales</taxon>
        <taxon>Selenomonadaceae</taxon>
        <taxon>Selenomonas</taxon>
    </lineage>
</organism>